<dbReference type="AlphaFoldDB" id="A0AAW6AYM9"/>
<gene>
    <name evidence="3" type="ORF">K5I21_07535</name>
    <name evidence="4" type="ORF">PM006_22765</name>
</gene>
<sequence length="212" mass="23837">MKFYLLRHGQTKWNIEGKIQGKTDVLLNEDGMEQAGFLAKAMEHCEARALFSSPLLRAKQTAEIVAGKMGLPVTVLPELKEVDFGLWEGCTWKEIEEKYPDDYRRWEMNPAAAAPTGGESRLSCRARSRSAVERVLRDTEGGNAVIVAHGGILVYLIDYLLRNQKEKREIIVRNASITVIDYEKDTGLGTLLELNRTSHLPAIRSGKTNKYC</sequence>
<evidence type="ECO:0000313" key="3">
    <source>
        <dbReference type="EMBL" id="MCK0085720.1"/>
    </source>
</evidence>
<protein>
    <submittedName>
        <fullName evidence="4">Histidine phosphatase family protein</fullName>
    </submittedName>
</protein>
<dbReference type="PANTHER" id="PTHR48100">
    <property type="entry name" value="BROAD-SPECIFICITY PHOSPHATASE YOR283W-RELATED"/>
    <property type="match status" value="1"/>
</dbReference>
<name>A0AAW6AYM9_CLOSY</name>
<feature type="binding site" evidence="2">
    <location>
        <position position="57"/>
    </location>
    <ligand>
        <name>substrate</name>
    </ligand>
</feature>
<feature type="active site" description="Proton donor/acceptor" evidence="1">
    <location>
        <position position="81"/>
    </location>
</feature>
<accession>A0AAW6AYM9</accession>
<dbReference type="EMBL" id="JAINVB010000001">
    <property type="protein sequence ID" value="MCK0085720.1"/>
    <property type="molecule type" value="Genomic_DNA"/>
</dbReference>
<evidence type="ECO:0000256" key="2">
    <source>
        <dbReference type="PIRSR" id="PIRSR613078-2"/>
    </source>
</evidence>
<evidence type="ECO:0000313" key="5">
    <source>
        <dbReference type="Proteomes" id="UP001300871"/>
    </source>
</evidence>
<dbReference type="Proteomes" id="UP001203136">
    <property type="component" value="Unassembled WGS sequence"/>
</dbReference>
<evidence type="ECO:0000256" key="1">
    <source>
        <dbReference type="PIRSR" id="PIRSR613078-1"/>
    </source>
</evidence>
<dbReference type="InterPro" id="IPR013078">
    <property type="entry name" value="His_Pase_superF_clade-1"/>
</dbReference>
<dbReference type="RefSeq" id="WP_003510661.1">
    <property type="nucleotide sequence ID" value="NZ_BAABZD010000004.1"/>
</dbReference>
<reference evidence="3" key="1">
    <citation type="journal article" date="2022" name="Cell Host Microbe">
        <title>Colonization of the live biotherapeutic product VE303 and modulation of the microbiota and metabolites in healthy volunteers.</title>
        <authorList>
            <person name="Dsouza M."/>
            <person name="Menon R."/>
            <person name="Crossette E."/>
            <person name="Bhattarai S.K."/>
            <person name="Schneider J."/>
            <person name="Kim Y.G."/>
            <person name="Reddy S."/>
            <person name="Caballero S."/>
            <person name="Felix C."/>
            <person name="Cornacchione L."/>
            <person name="Hendrickson J."/>
            <person name="Watson A.R."/>
            <person name="Minot S.S."/>
            <person name="Greenfield N."/>
            <person name="Schopf L."/>
            <person name="Szabady R."/>
            <person name="Patarroyo J."/>
            <person name="Smith W."/>
            <person name="Harrison P."/>
            <person name="Kuijper E.J."/>
            <person name="Kelly C.P."/>
            <person name="Olle B."/>
            <person name="Bobilev D."/>
            <person name="Silber J.L."/>
            <person name="Bucci V."/>
            <person name="Roberts B."/>
            <person name="Faith J."/>
            <person name="Norman J.M."/>
        </authorList>
    </citation>
    <scope>NUCLEOTIDE SEQUENCE</scope>
    <source>
        <strain evidence="3">VE303-04</strain>
    </source>
</reference>
<feature type="binding site" evidence="2">
    <location>
        <begin position="7"/>
        <end position="14"/>
    </location>
    <ligand>
        <name>substrate</name>
    </ligand>
</feature>
<dbReference type="PROSITE" id="PS00175">
    <property type="entry name" value="PG_MUTASE"/>
    <property type="match status" value="1"/>
</dbReference>
<comment type="caution">
    <text evidence="4">The sequence shown here is derived from an EMBL/GenBank/DDBJ whole genome shotgun (WGS) entry which is preliminary data.</text>
</comment>
<dbReference type="GO" id="GO:0005524">
    <property type="term" value="F:ATP binding"/>
    <property type="evidence" value="ECO:0007669"/>
    <property type="project" value="InterPro"/>
</dbReference>
<dbReference type="InterPro" id="IPR050275">
    <property type="entry name" value="PGM_Phosphatase"/>
</dbReference>
<dbReference type="EMBL" id="JAQLGM010000117">
    <property type="protein sequence ID" value="MDB2003035.1"/>
    <property type="molecule type" value="Genomic_DNA"/>
</dbReference>
<evidence type="ECO:0000313" key="4">
    <source>
        <dbReference type="EMBL" id="MDB2003035.1"/>
    </source>
</evidence>
<dbReference type="InterPro" id="IPR029033">
    <property type="entry name" value="His_PPase_superfam"/>
</dbReference>
<dbReference type="GO" id="GO:0016791">
    <property type="term" value="F:phosphatase activity"/>
    <property type="evidence" value="ECO:0007669"/>
    <property type="project" value="TreeGrafter"/>
</dbReference>
<organism evidence="4 5">
    <name type="scientific">Clostridium symbiosum</name>
    <name type="common">Bacteroides symbiosus</name>
    <dbReference type="NCBI Taxonomy" id="1512"/>
    <lineage>
        <taxon>Bacteria</taxon>
        <taxon>Bacillati</taxon>
        <taxon>Bacillota</taxon>
        <taxon>Clostridia</taxon>
        <taxon>Lachnospirales</taxon>
        <taxon>Lachnospiraceae</taxon>
        <taxon>Otoolea</taxon>
    </lineage>
</organism>
<dbReference type="Gene3D" id="3.40.50.1240">
    <property type="entry name" value="Phosphoglycerate mutase-like"/>
    <property type="match status" value="1"/>
</dbReference>
<dbReference type="Proteomes" id="UP001300871">
    <property type="component" value="Unassembled WGS sequence"/>
</dbReference>
<dbReference type="SUPFAM" id="SSF53254">
    <property type="entry name" value="Phosphoglycerate mutase-like"/>
    <property type="match status" value="1"/>
</dbReference>
<dbReference type="GO" id="GO:0006003">
    <property type="term" value="P:fructose 2,6-bisphosphate metabolic process"/>
    <property type="evidence" value="ECO:0007669"/>
    <property type="project" value="InterPro"/>
</dbReference>
<dbReference type="InterPro" id="IPR001345">
    <property type="entry name" value="PG/BPGM_mutase_AS"/>
</dbReference>
<dbReference type="InterPro" id="IPR003094">
    <property type="entry name" value="6Pfruct_kin"/>
</dbReference>
<reference evidence="4" key="2">
    <citation type="submission" date="2023-01" db="EMBL/GenBank/DDBJ databases">
        <title>Human gut microbiome strain richness.</title>
        <authorList>
            <person name="Chen-Liaw A."/>
        </authorList>
    </citation>
    <scope>NUCLEOTIDE SEQUENCE</scope>
    <source>
        <strain evidence="4">B1_m1001713B170214d0_201011</strain>
    </source>
</reference>
<feature type="active site" description="Tele-phosphohistidine intermediate" evidence="1">
    <location>
        <position position="8"/>
    </location>
</feature>
<dbReference type="PRINTS" id="PR00991">
    <property type="entry name" value="6PFRUCTKNASE"/>
</dbReference>
<dbReference type="GeneID" id="57971103"/>
<dbReference type="Pfam" id="PF00300">
    <property type="entry name" value="His_Phos_1"/>
    <property type="match status" value="1"/>
</dbReference>
<proteinExistence type="predicted"/>
<dbReference type="SMART" id="SM00855">
    <property type="entry name" value="PGAM"/>
    <property type="match status" value="1"/>
</dbReference>
<dbReference type="CDD" id="cd07067">
    <property type="entry name" value="HP_PGM_like"/>
    <property type="match status" value="1"/>
</dbReference>